<name>A0A2D3WFV0_9BACT</name>
<dbReference type="InterPro" id="IPR033397">
    <property type="entry name" value="Metallo_peptidase_C"/>
</dbReference>
<dbReference type="Gene3D" id="3.40.630.10">
    <property type="entry name" value="Zn peptidases"/>
    <property type="match status" value="1"/>
</dbReference>
<dbReference type="RefSeq" id="WP_294893378.1">
    <property type="nucleotide sequence ID" value="NZ_DLUI01000062.1"/>
</dbReference>
<proteinExistence type="predicted"/>
<evidence type="ECO:0000313" key="3">
    <source>
        <dbReference type="EMBL" id="DAB38785.1"/>
    </source>
</evidence>
<evidence type="ECO:0008006" key="5">
    <source>
        <dbReference type="Google" id="ProtNLM"/>
    </source>
</evidence>
<reference evidence="3 4" key="1">
    <citation type="journal article" date="2017" name="Front. Microbiol.">
        <title>Comparative Genomic Analysis of the Class Epsilonproteobacteria and Proposed Reclassification to Epsilonbacteraeota (phyl. nov.).</title>
        <authorList>
            <person name="Waite D.W."/>
            <person name="Vanwonterghem I."/>
            <person name="Rinke C."/>
            <person name="Parks D.H."/>
            <person name="Zhang Y."/>
            <person name="Takai K."/>
            <person name="Sievert S.M."/>
            <person name="Simon J."/>
            <person name="Campbell B.J."/>
            <person name="Hanson T.E."/>
            <person name="Woyke T."/>
            <person name="Klotz M.G."/>
            <person name="Hugenholtz P."/>
        </authorList>
    </citation>
    <scope>NUCLEOTIDE SEQUENCE [LARGE SCALE GENOMIC DNA]</scope>
    <source>
        <strain evidence="3">UBA12443</strain>
    </source>
</reference>
<dbReference type="SUPFAM" id="SSF53187">
    <property type="entry name" value="Zn-dependent exopeptidases"/>
    <property type="match status" value="1"/>
</dbReference>
<dbReference type="AlphaFoldDB" id="A0A2D3WFV0"/>
<evidence type="ECO:0000259" key="2">
    <source>
        <dbReference type="Pfam" id="PF17129"/>
    </source>
</evidence>
<evidence type="ECO:0000313" key="4">
    <source>
        <dbReference type="Proteomes" id="UP000228859"/>
    </source>
</evidence>
<feature type="domain" description="Metallo-carboxypeptidase C-terminal" evidence="2">
    <location>
        <begin position="346"/>
        <end position="429"/>
    </location>
</feature>
<comment type="caution">
    <text evidence="3">The sequence shown here is derived from an EMBL/GenBank/DDBJ whole genome shotgun (WGS) entry which is preliminary data.</text>
</comment>
<sequence>MYFSLLLSFLFITSVHALPFNIIKKETDILNSPTLLVIAGIHGNEPGSYFSAALLSRYYQIKQGNLWIVPDLNRLSIQQDSRGVNGDMNRKFSDVDPNDADIETVQEIQNIITEKQVALILNLHDGHGFYRKEHLNTIFNPNAWGQTCVIDQGVLDAEHPFGNLNEIASQVSSELNSDLIEGHHFFDVRNTNTRFDDEAMKHSLTYFAVSHNKPAFAIETSKNLPTLHHKVFYHLHAIECYMKLMGIKFERNFELTPAVIQQLLKNHDYLTINNNIYLDLQDLKNSLSFIPLQSDGNEFIFAHPLGSVRKNQKRYDLFIGNQKISSLVPSYHQKEFCPTPITVLKDGKIETISFATDFFVTADFKIINHDLNTRVNIIGFTKKGVKDEANLAVRLSDLDPKYSIDTAHKSYRIEFYQENRFCGMVLVHFK</sequence>
<organism evidence="3 4">
    <name type="scientific">Sulfuricurvum kujiense</name>
    <dbReference type="NCBI Taxonomy" id="148813"/>
    <lineage>
        <taxon>Bacteria</taxon>
        <taxon>Pseudomonadati</taxon>
        <taxon>Campylobacterota</taxon>
        <taxon>Epsilonproteobacteria</taxon>
        <taxon>Campylobacterales</taxon>
        <taxon>Sulfurimonadaceae</taxon>
        <taxon>Sulfuricurvum</taxon>
    </lineage>
</organism>
<dbReference type="Proteomes" id="UP000228859">
    <property type="component" value="Unassembled WGS sequence"/>
</dbReference>
<evidence type="ECO:0000259" key="1">
    <source>
        <dbReference type="Pfam" id="PF17033"/>
    </source>
</evidence>
<protein>
    <recommendedName>
        <fullName evidence="5">Succinylglutamate desuccinylase/aspartoacylase</fullName>
    </recommendedName>
</protein>
<dbReference type="EMBL" id="DLUI01000062">
    <property type="protein sequence ID" value="DAB38785.1"/>
    <property type="molecule type" value="Genomic_DNA"/>
</dbReference>
<gene>
    <name evidence="3" type="ORF">CFH83_04120</name>
</gene>
<accession>A0A2D3WFV0</accession>
<dbReference type="InterPro" id="IPR031489">
    <property type="entry name" value="Peptidase_M99"/>
</dbReference>
<dbReference type="Pfam" id="PF17129">
    <property type="entry name" value="Peptidase_M99_C"/>
    <property type="match status" value="1"/>
</dbReference>
<dbReference type="Pfam" id="PF17033">
    <property type="entry name" value="Peptidase_M99"/>
    <property type="match status" value="1"/>
</dbReference>
<feature type="domain" description="D,L-carboxypeptidase peptidase" evidence="1">
    <location>
        <begin position="8"/>
        <end position="264"/>
    </location>
</feature>